<dbReference type="Gene3D" id="1.10.510.10">
    <property type="entry name" value="Transferase(Phosphotransferase) domain 1"/>
    <property type="match status" value="1"/>
</dbReference>
<dbReference type="SUPFAM" id="SSF56112">
    <property type="entry name" value="Protein kinase-like (PK-like)"/>
    <property type="match status" value="1"/>
</dbReference>
<dbReference type="AlphaFoldDB" id="A0AAV6UMM2"/>
<name>A0AAV6UMM2_9ARAC</name>
<dbReference type="SMART" id="SM00220">
    <property type="entry name" value="S_TKc"/>
    <property type="match status" value="1"/>
</dbReference>
<dbReference type="PANTHER" id="PTHR24055">
    <property type="entry name" value="MITOGEN-ACTIVATED PROTEIN KINASE"/>
    <property type="match status" value="1"/>
</dbReference>
<feature type="binding site" evidence="3">
    <location>
        <position position="47"/>
    </location>
    <ligand>
        <name>ATP</name>
        <dbReference type="ChEBI" id="CHEBI:30616"/>
    </ligand>
</feature>
<accession>A0AAV6UMM2</accession>
<evidence type="ECO:0000313" key="7">
    <source>
        <dbReference type="Proteomes" id="UP000827092"/>
    </source>
</evidence>
<dbReference type="GO" id="GO:0004672">
    <property type="term" value="F:protein kinase activity"/>
    <property type="evidence" value="ECO:0007669"/>
    <property type="project" value="InterPro"/>
</dbReference>
<dbReference type="Proteomes" id="UP000827092">
    <property type="component" value="Unassembled WGS sequence"/>
</dbReference>
<dbReference type="PROSITE" id="PS50011">
    <property type="entry name" value="PROTEIN_KINASE_DOM"/>
    <property type="match status" value="1"/>
</dbReference>
<sequence length="304" mass="35119">MSSSSVESAIEYLTTKEGFNCSEVIGKGSYGSVFKISKRDNKKLAAKVVEDSVVNLLEIQEWPRLHHDHVLQLVRTFLGLEGVVIFVTDLMETNLFQRLRNKDFRNDRQSPERCRMYARQVLSGLLVIHMYLGKGFQDSTVKPKNSGTIEACLKYMSYFKDQSFLEKFFNETYPKSVVSVERIKELMAFAQLFLQMSPEQRTKAEEALECRFLNAPFYRTVEPTRLATSLVTLMMHNPDLASRDVNEEGACGEDSTTGAKKKKKHWFRIGRIKVYKPSKFLFRSDKSKTDEKPGKKKKRTKFFI</sequence>
<evidence type="ECO:0000256" key="3">
    <source>
        <dbReference type="PROSITE-ProRule" id="PRU10141"/>
    </source>
</evidence>
<evidence type="ECO:0000259" key="5">
    <source>
        <dbReference type="PROSITE" id="PS50011"/>
    </source>
</evidence>
<evidence type="ECO:0000256" key="1">
    <source>
        <dbReference type="ARBA" id="ARBA00022741"/>
    </source>
</evidence>
<dbReference type="InterPro" id="IPR000719">
    <property type="entry name" value="Prot_kinase_dom"/>
</dbReference>
<reference evidence="6 7" key="1">
    <citation type="journal article" date="2022" name="Nat. Ecol. Evol.">
        <title>A masculinizing supergene underlies an exaggerated male reproductive morph in a spider.</title>
        <authorList>
            <person name="Hendrickx F."/>
            <person name="De Corte Z."/>
            <person name="Sonet G."/>
            <person name="Van Belleghem S.M."/>
            <person name="Kostlbacher S."/>
            <person name="Vangestel C."/>
        </authorList>
    </citation>
    <scope>NUCLEOTIDE SEQUENCE [LARGE SCALE GENOMIC DNA]</scope>
    <source>
        <strain evidence="6">W744_W776</strain>
    </source>
</reference>
<feature type="compositionally biased region" description="Basic residues" evidence="4">
    <location>
        <begin position="294"/>
        <end position="304"/>
    </location>
</feature>
<feature type="domain" description="Protein kinase" evidence="5">
    <location>
        <begin position="19"/>
        <end position="304"/>
    </location>
</feature>
<evidence type="ECO:0000256" key="4">
    <source>
        <dbReference type="SAM" id="MobiDB-lite"/>
    </source>
</evidence>
<proteinExistence type="predicted"/>
<comment type="caution">
    <text evidence="6">The sequence shown here is derived from an EMBL/GenBank/DDBJ whole genome shotgun (WGS) entry which is preliminary data.</text>
</comment>
<feature type="region of interest" description="Disordered" evidence="4">
    <location>
        <begin position="285"/>
        <end position="304"/>
    </location>
</feature>
<dbReference type="InterPro" id="IPR011009">
    <property type="entry name" value="Kinase-like_dom_sf"/>
</dbReference>
<dbReference type="GO" id="GO:0005524">
    <property type="term" value="F:ATP binding"/>
    <property type="evidence" value="ECO:0007669"/>
    <property type="project" value="UniProtKB-UniRule"/>
</dbReference>
<evidence type="ECO:0000313" key="6">
    <source>
        <dbReference type="EMBL" id="KAG8184871.1"/>
    </source>
</evidence>
<dbReference type="PROSITE" id="PS00107">
    <property type="entry name" value="PROTEIN_KINASE_ATP"/>
    <property type="match status" value="1"/>
</dbReference>
<dbReference type="EMBL" id="JAFNEN010000357">
    <property type="protein sequence ID" value="KAG8184871.1"/>
    <property type="molecule type" value="Genomic_DNA"/>
</dbReference>
<keyword evidence="7" id="KW-1185">Reference proteome</keyword>
<dbReference type="Pfam" id="PF00069">
    <property type="entry name" value="Pkinase"/>
    <property type="match status" value="1"/>
</dbReference>
<protein>
    <recommendedName>
        <fullName evidence="5">Protein kinase domain-containing protein</fullName>
    </recommendedName>
</protein>
<gene>
    <name evidence="6" type="ORF">JTE90_016212</name>
</gene>
<organism evidence="6 7">
    <name type="scientific">Oedothorax gibbosus</name>
    <dbReference type="NCBI Taxonomy" id="931172"/>
    <lineage>
        <taxon>Eukaryota</taxon>
        <taxon>Metazoa</taxon>
        <taxon>Ecdysozoa</taxon>
        <taxon>Arthropoda</taxon>
        <taxon>Chelicerata</taxon>
        <taxon>Arachnida</taxon>
        <taxon>Araneae</taxon>
        <taxon>Araneomorphae</taxon>
        <taxon>Entelegynae</taxon>
        <taxon>Araneoidea</taxon>
        <taxon>Linyphiidae</taxon>
        <taxon>Erigoninae</taxon>
        <taxon>Oedothorax</taxon>
    </lineage>
</organism>
<keyword evidence="1 3" id="KW-0547">Nucleotide-binding</keyword>
<dbReference type="InterPro" id="IPR050117">
    <property type="entry name" value="MAPK"/>
</dbReference>
<dbReference type="InterPro" id="IPR017441">
    <property type="entry name" value="Protein_kinase_ATP_BS"/>
</dbReference>
<evidence type="ECO:0000256" key="2">
    <source>
        <dbReference type="ARBA" id="ARBA00022840"/>
    </source>
</evidence>
<keyword evidence="2 3" id="KW-0067">ATP-binding</keyword>